<evidence type="ECO:0000313" key="2">
    <source>
        <dbReference type="EMBL" id="GAA4070309.1"/>
    </source>
</evidence>
<evidence type="ECO:0000256" key="1">
    <source>
        <dbReference type="SAM" id="MobiDB-lite"/>
    </source>
</evidence>
<evidence type="ECO:0000313" key="3">
    <source>
        <dbReference type="Proteomes" id="UP001500683"/>
    </source>
</evidence>
<gene>
    <name evidence="2" type="ORF">GCM10022214_27320</name>
</gene>
<organism evidence="2 3">
    <name type="scientific">Actinomadura miaoliensis</name>
    <dbReference type="NCBI Taxonomy" id="430685"/>
    <lineage>
        <taxon>Bacteria</taxon>
        <taxon>Bacillati</taxon>
        <taxon>Actinomycetota</taxon>
        <taxon>Actinomycetes</taxon>
        <taxon>Streptosporangiales</taxon>
        <taxon>Thermomonosporaceae</taxon>
        <taxon>Actinomadura</taxon>
    </lineage>
</organism>
<keyword evidence="3" id="KW-1185">Reference proteome</keyword>
<sequence length="103" mass="10881">MPGPAGTGHNGGWTSASTRSADARTDAWPLRARPCWHGRRRGWTRASARAVDGRVDAWLLRFGAAGHRRASPGAAMLTVAMRLTVAEVVGVLAGQPPDALSVR</sequence>
<reference evidence="3" key="1">
    <citation type="journal article" date="2019" name="Int. J. Syst. Evol. Microbiol.">
        <title>The Global Catalogue of Microorganisms (GCM) 10K type strain sequencing project: providing services to taxonomists for standard genome sequencing and annotation.</title>
        <authorList>
            <consortium name="The Broad Institute Genomics Platform"/>
            <consortium name="The Broad Institute Genome Sequencing Center for Infectious Disease"/>
            <person name="Wu L."/>
            <person name="Ma J."/>
        </authorList>
    </citation>
    <scope>NUCLEOTIDE SEQUENCE [LARGE SCALE GENOMIC DNA]</scope>
    <source>
        <strain evidence="3">JCM 16702</strain>
    </source>
</reference>
<name>A0ABP7VM78_9ACTN</name>
<feature type="region of interest" description="Disordered" evidence="1">
    <location>
        <begin position="1"/>
        <end position="24"/>
    </location>
</feature>
<dbReference type="EMBL" id="BAAAZG010000016">
    <property type="protein sequence ID" value="GAA4070309.1"/>
    <property type="molecule type" value="Genomic_DNA"/>
</dbReference>
<comment type="caution">
    <text evidence="2">The sequence shown here is derived from an EMBL/GenBank/DDBJ whole genome shotgun (WGS) entry which is preliminary data.</text>
</comment>
<feature type="compositionally biased region" description="Gly residues" evidence="1">
    <location>
        <begin position="1"/>
        <end position="11"/>
    </location>
</feature>
<dbReference type="Proteomes" id="UP001500683">
    <property type="component" value="Unassembled WGS sequence"/>
</dbReference>
<accession>A0ABP7VM78</accession>
<protein>
    <submittedName>
        <fullName evidence="2">Uncharacterized protein</fullName>
    </submittedName>
</protein>
<proteinExistence type="predicted"/>